<gene>
    <name evidence="2" type="ORF">SCA03_33590</name>
</gene>
<organism evidence="2 3">
    <name type="scientific">Streptomyces cacaoi</name>
    <dbReference type="NCBI Taxonomy" id="1898"/>
    <lineage>
        <taxon>Bacteria</taxon>
        <taxon>Bacillati</taxon>
        <taxon>Actinomycetota</taxon>
        <taxon>Actinomycetes</taxon>
        <taxon>Kitasatosporales</taxon>
        <taxon>Streptomycetaceae</taxon>
        <taxon>Streptomyces</taxon>
    </lineage>
</organism>
<comment type="caution">
    <text evidence="2">The sequence shown here is derived from an EMBL/GenBank/DDBJ whole genome shotgun (WGS) entry which is preliminary data.</text>
</comment>
<keyword evidence="3" id="KW-1185">Reference proteome</keyword>
<name>A0A4Y3R281_STRCI</name>
<feature type="region of interest" description="Disordered" evidence="1">
    <location>
        <begin position="1"/>
        <end position="53"/>
    </location>
</feature>
<proteinExistence type="predicted"/>
<dbReference type="AlphaFoldDB" id="A0A4Y3R281"/>
<dbReference type="EMBL" id="BJMM01000015">
    <property type="protein sequence ID" value="GEB50808.1"/>
    <property type="molecule type" value="Genomic_DNA"/>
</dbReference>
<evidence type="ECO:0000313" key="2">
    <source>
        <dbReference type="EMBL" id="GEB50808.1"/>
    </source>
</evidence>
<reference evidence="2 3" key="1">
    <citation type="submission" date="2019-06" db="EMBL/GenBank/DDBJ databases">
        <title>Whole genome shotgun sequence of Streptomyces cacaoi subsp. cacaoi NBRC 12748.</title>
        <authorList>
            <person name="Hosoyama A."/>
            <person name="Uohara A."/>
            <person name="Ohji S."/>
            <person name="Ichikawa N."/>
        </authorList>
    </citation>
    <scope>NUCLEOTIDE SEQUENCE [LARGE SCALE GENOMIC DNA]</scope>
    <source>
        <strain evidence="2 3">NBRC 12748</strain>
    </source>
</reference>
<protein>
    <submittedName>
        <fullName evidence="2">Uncharacterized protein</fullName>
    </submittedName>
</protein>
<feature type="compositionally biased region" description="Basic and acidic residues" evidence="1">
    <location>
        <begin position="1"/>
        <end position="10"/>
    </location>
</feature>
<sequence>MYDGHVRDLFSPRGGFGTPLLSQPPGRAGETARRDREAGGWTTRGARGGSRNGSLFRAGCAQRTVGGVQMISLVGPVRRT</sequence>
<accession>A0A4Y3R281</accession>
<evidence type="ECO:0000313" key="3">
    <source>
        <dbReference type="Proteomes" id="UP000319210"/>
    </source>
</evidence>
<dbReference type="Proteomes" id="UP000319210">
    <property type="component" value="Unassembled WGS sequence"/>
</dbReference>
<evidence type="ECO:0000256" key="1">
    <source>
        <dbReference type="SAM" id="MobiDB-lite"/>
    </source>
</evidence>